<evidence type="ECO:0000256" key="1">
    <source>
        <dbReference type="ARBA" id="ARBA00005582"/>
    </source>
</evidence>
<organism evidence="5 6">
    <name type="scientific">Apatococcus lobatus</name>
    <dbReference type="NCBI Taxonomy" id="904363"/>
    <lineage>
        <taxon>Eukaryota</taxon>
        <taxon>Viridiplantae</taxon>
        <taxon>Chlorophyta</taxon>
        <taxon>core chlorophytes</taxon>
        <taxon>Trebouxiophyceae</taxon>
        <taxon>Chlorellales</taxon>
        <taxon>Chlorellaceae</taxon>
        <taxon>Apatococcus</taxon>
    </lineage>
</organism>
<dbReference type="InterPro" id="IPR003293">
    <property type="entry name" value="Nudix_hydrolase6-like"/>
</dbReference>
<evidence type="ECO:0000259" key="4">
    <source>
        <dbReference type="PROSITE" id="PS51462"/>
    </source>
</evidence>
<dbReference type="FunFam" id="3.40.630.30:FF:000016">
    <property type="entry name" value="nudix hydrolase 2"/>
    <property type="match status" value="1"/>
</dbReference>
<dbReference type="EMBL" id="JALJOS010000047">
    <property type="protein sequence ID" value="KAK9819425.1"/>
    <property type="molecule type" value="Genomic_DNA"/>
</dbReference>
<dbReference type="InterPro" id="IPR000086">
    <property type="entry name" value="NUDIX_hydrolase_dom"/>
</dbReference>
<dbReference type="InterPro" id="IPR015797">
    <property type="entry name" value="NUDIX_hydrolase-like_dom_sf"/>
</dbReference>
<dbReference type="GO" id="GO:0035529">
    <property type="term" value="F:NADH pyrophosphatase activity"/>
    <property type="evidence" value="ECO:0007669"/>
    <property type="project" value="TreeGrafter"/>
</dbReference>
<keyword evidence="3" id="KW-0378">Hydrolase</keyword>
<dbReference type="GO" id="GO:0046872">
    <property type="term" value="F:metal ion binding"/>
    <property type="evidence" value="ECO:0007669"/>
    <property type="project" value="UniProtKB-KW"/>
</dbReference>
<comment type="caution">
    <text evidence="5">The sequence shown here is derived from an EMBL/GenBank/DDBJ whole genome shotgun (WGS) entry which is preliminary data.</text>
</comment>
<dbReference type="InterPro" id="IPR020084">
    <property type="entry name" value="NUDIX_hydrolase_CS"/>
</dbReference>
<accession>A0AAW1QDF8</accession>
<proteinExistence type="inferred from homology"/>
<evidence type="ECO:0000256" key="2">
    <source>
        <dbReference type="ARBA" id="ARBA00022723"/>
    </source>
</evidence>
<dbReference type="GO" id="GO:0051287">
    <property type="term" value="F:NAD binding"/>
    <property type="evidence" value="ECO:0007669"/>
    <property type="project" value="TreeGrafter"/>
</dbReference>
<protein>
    <recommendedName>
        <fullName evidence="4">Nudix hydrolase domain-containing protein</fullName>
    </recommendedName>
</protein>
<dbReference type="PROSITE" id="PS00893">
    <property type="entry name" value="NUDIX_BOX"/>
    <property type="match status" value="1"/>
</dbReference>
<dbReference type="Gene3D" id="3.90.79.10">
    <property type="entry name" value="Nucleoside Triphosphate Pyrophosphohydrolase"/>
    <property type="match status" value="1"/>
</dbReference>
<dbReference type="PANTHER" id="PTHR13994:SF13">
    <property type="entry name" value="FI03680P"/>
    <property type="match status" value="1"/>
</dbReference>
<dbReference type="Proteomes" id="UP001438707">
    <property type="component" value="Unassembled WGS sequence"/>
</dbReference>
<reference evidence="5 6" key="1">
    <citation type="journal article" date="2024" name="Nat. Commun.">
        <title>Phylogenomics reveals the evolutionary origins of lichenization in chlorophyte algae.</title>
        <authorList>
            <person name="Puginier C."/>
            <person name="Libourel C."/>
            <person name="Otte J."/>
            <person name="Skaloud P."/>
            <person name="Haon M."/>
            <person name="Grisel S."/>
            <person name="Petersen M."/>
            <person name="Berrin J.G."/>
            <person name="Delaux P.M."/>
            <person name="Dal Grande F."/>
            <person name="Keller J."/>
        </authorList>
    </citation>
    <scope>NUCLEOTIDE SEQUENCE [LARGE SCALE GENOMIC DNA]</scope>
    <source>
        <strain evidence="5 6">SAG 2145</strain>
    </source>
</reference>
<dbReference type="Pfam" id="PF18290">
    <property type="entry name" value="Nudix_hydro"/>
    <property type="match status" value="1"/>
</dbReference>
<evidence type="ECO:0000313" key="5">
    <source>
        <dbReference type="EMBL" id="KAK9819425.1"/>
    </source>
</evidence>
<dbReference type="PROSITE" id="PS51462">
    <property type="entry name" value="NUDIX"/>
    <property type="match status" value="1"/>
</dbReference>
<evidence type="ECO:0000313" key="6">
    <source>
        <dbReference type="Proteomes" id="UP001438707"/>
    </source>
</evidence>
<dbReference type="InterPro" id="IPR040618">
    <property type="entry name" value="Pre-Nudix"/>
</dbReference>
<name>A0AAW1QDF8_9CHLO</name>
<dbReference type="PRINTS" id="PR01356">
    <property type="entry name" value="GFGPROTEIN"/>
</dbReference>
<dbReference type="AlphaFoldDB" id="A0AAW1QDF8"/>
<dbReference type="CDD" id="cd04670">
    <property type="entry name" value="NUDIX_ASFGF2_Nudt6"/>
    <property type="match status" value="1"/>
</dbReference>
<dbReference type="GO" id="GO:0047631">
    <property type="term" value="F:ADP-ribose diphosphatase activity"/>
    <property type="evidence" value="ECO:0007669"/>
    <property type="project" value="TreeGrafter"/>
</dbReference>
<dbReference type="Gene3D" id="3.40.630.30">
    <property type="match status" value="1"/>
</dbReference>
<feature type="domain" description="Nudix hydrolase" evidence="4">
    <location>
        <begin position="177"/>
        <end position="311"/>
    </location>
</feature>
<keyword evidence="2" id="KW-0479">Metal-binding</keyword>
<dbReference type="Pfam" id="PF00293">
    <property type="entry name" value="NUDIX"/>
    <property type="match status" value="1"/>
</dbReference>
<gene>
    <name evidence="5" type="ORF">WJX74_002241</name>
</gene>
<dbReference type="PANTHER" id="PTHR13994">
    <property type="entry name" value="NUDIX HYDROLASE RELATED"/>
    <property type="match status" value="1"/>
</dbReference>
<keyword evidence="6" id="KW-1185">Reference proteome</keyword>
<dbReference type="SUPFAM" id="SSF55811">
    <property type="entry name" value="Nudix"/>
    <property type="match status" value="1"/>
</dbReference>
<comment type="similarity">
    <text evidence="1">Belongs to the Nudix hydrolase family.</text>
</comment>
<evidence type="ECO:0000256" key="3">
    <source>
        <dbReference type="ARBA" id="ARBA00022801"/>
    </source>
</evidence>
<dbReference type="FunFam" id="3.90.79.10:FF:000015">
    <property type="entry name" value="Nudix hydrolase 8"/>
    <property type="match status" value="1"/>
</dbReference>
<sequence>MILRSVRITANRAFGPVLRSSIAATAVCQQHRSFIEGCRWGFAISRTAAGGLIGARSQEEPTGLRRGHILVGNTSWRPQSMANSPLEATDDLYEGIIIFDSRLPDSVEEFGSRLDHSLELWTNNGKRGIWLRVPHAQSQLIHPAMQRGFGFHHAEPGYLMLTRWLPNTPSTLPANASHQVGIGAFVLNDANEVLVVQEKSGGLKGKGIWKMPTGVVNQGENITRGCEREVLEETGLRAKFQAVLAARQAHNFAFGKSDMFFVVAMRPEGSDLSLTAQESEVEAVQWMPLEEYSQMPFLLGRPILRDILGSCVAYARGEYKGMSASELESGRAGRGTELFISGHLGFKQSGSSL</sequence>